<evidence type="ECO:0000313" key="6">
    <source>
        <dbReference type="EMBL" id="OAD62527.1"/>
    </source>
</evidence>
<protein>
    <submittedName>
        <fullName evidence="6">Putative 39S ribosomal protein L24, mitochondrial</fullName>
    </submittedName>
</protein>
<dbReference type="InterPro" id="IPR057264">
    <property type="entry name" value="Ribosomal_uL24_C"/>
</dbReference>
<name>A0A310SRW2_9HYME</name>
<dbReference type="PROSITE" id="PS50835">
    <property type="entry name" value="IG_LIKE"/>
    <property type="match status" value="2"/>
</dbReference>
<keyword evidence="2 6" id="KW-0689">Ribosomal protein</keyword>
<dbReference type="GO" id="GO:0003723">
    <property type="term" value="F:RNA binding"/>
    <property type="evidence" value="ECO:0007669"/>
    <property type="project" value="InterPro"/>
</dbReference>
<dbReference type="Pfam" id="PF00656">
    <property type="entry name" value="Peptidase_C14"/>
    <property type="match status" value="1"/>
</dbReference>
<organism evidence="6 7">
    <name type="scientific">Eufriesea mexicana</name>
    <dbReference type="NCBI Taxonomy" id="516756"/>
    <lineage>
        <taxon>Eukaryota</taxon>
        <taxon>Metazoa</taxon>
        <taxon>Ecdysozoa</taxon>
        <taxon>Arthropoda</taxon>
        <taxon>Hexapoda</taxon>
        <taxon>Insecta</taxon>
        <taxon>Pterygota</taxon>
        <taxon>Neoptera</taxon>
        <taxon>Endopterygota</taxon>
        <taxon>Hymenoptera</taxon>
        <taxon>Apocrita</taxon>
        <taxon>Aculeata</taxon>
        <taxon>Apoidea</taxon>
        <taxon>Anthophila</taxon>
        <taxon>Apidae</taxon>
        <taxon>Eufriesea</taxon>
    </lineage>
</organism>
<dbReference type="InterPro" id="IPR005824">
    <property type="entry name" value="KOW"/>
</dbReference>
<dbReference type="Gene3D" id="2.30.30.30">
    <property type="match status" value="1"/>
</dbReference>
<dbReference type="SUPFAM" id="SSF50104">
    <property type="entry name" value="Translation proteins SH3-like domain"/>
    <property type="match status" value="1"/>
</dbReference>
<evidence type="ECO:0000256" key="2">
    <source>
        <dbReference type="ARBA" id="ARBA00022980"/>
    </source>
</evidence>
<dbReference type="InterPro" id="IPR003599">
    <property type="entry name" value="Ig_sub"/>
</dbReference>
<dbReference type="InterPro" id="IPR029030">
    <property type="entry name" value="Caspase-like_dom_sf"/>
</dbReference>
<dbReference type="PROSITE" id="PS01108">
    <property type="entry name" value="RIBOSOMAL_L24"/>
    <property type="match status" value="1"/>
</dbReference>
<feature type="domain" description="Caspase family p20" evidence="4">
    <location>
        <begin position="293"/>
        <end position="368"/>
    </location>
</feature>
<dbReference type="SMART" id="SM00409">
    <property type="entry name" value="IG"/>
    <property type="match status" value="2"/>
</dbReference>
<dbReference type="PANTHER" id="PTHR22576:SF37">
    <property type="entry name" value="MUCOSA-ASSOCIATED LYMPHOID TISSUE LYMPHOMA TRANSLOCATION PROTEIN 1"/>
    <property type="match status" value="1"/>
</dbReference>
<dbReference type="InterPro" id="IPR005825">
    <property type="entry name" value="Ribosomal_uL24_CS"/>
</dbReference>
<dbReference type="InterPro" id="IPR001309">
    <property type="entry name" value="Pept_C14_p20"/>
</dbReference>
<evidence type="ECO:0000259" key="4">
    <source>
        <dbReference type="PROSITE" id="PS50208"/>
    </source>
</evidence>
<dbReference type="Proteomes" id="UP000250275">
    <property type="component" value="Unassembled WGS sequence"/>
</dbReference>
<dbReference type="InterPro" id="IPR041988">
    <property type="entry name" value="Ribosomal_uL24_KOW"/>
</dbReference>
<evidence type="ECO:0000259" key="5">
    <source>
        <dbReference type="PROSITE" id="PS50835"/>
    </source>
</evidence>
<dbReference type="GO" id="GO:0004197">
    <property type="term" value="F:cysteine-type endopeptidase activity"/>
    <property type="evidence" value="ECO:0007669"/>
    <property type="project" value="InterPro"/>
</dbReference>
<evidence type="ECO:0000256" key="3">
    <source>
        <dbReference type="ARBA" id="ARBA00023274"/>
    </source>
</evidence>
<dbReference type="Gene3D" id="3.40.50.1460">
    <property type="match status" value="1"/>
</dbReference>
<dbReference type="InterPro" id="IPR014722">
    <property type="entry name" value="Rib_uL2_dom2"/>
</dbReference>
<reference evidence="6 7" key="1">
    <citation type="submission" date="2015-07" db="EMBL/GenBank/DDBJ databases">
        <title>The genome of Eufriesea mexicana.</title>
        <authorList>
            <person name="Pan H."/>
            <person name="Kapheim K."/>
        </authorList>
    </citation>
    <scope>NUCLEOTIDE SEQUENCE [LARGE SCALE GENOMIC DNA]</scope>
    <source>
        <strain evidence="6">0111107269</strain>
        <tissue evidence="6">Whole body</tissue>
    </source>
</reference>
<dbReference type="SUPFAM" id="SSF47986">
    <property type="entry name" value="DEATH domain"/>
    <property type="match status" value="1"/>
</dbReference>
<dbReference type="GO" id="GO:0005840">
    <property type="term" value="C:ribosome"/>
    <property type="evidence" value="ECO:0007669"/>
    <property type="project" value="UniProtKB-KW"/>
</dbReference>
<dbReference type="Pfam" id="PF00467">
    <property type="entry name" value="KOW"/>
    <property type="match status" value="1"/>
</dbReference>
<keyword evidence="3" id="KW-0687">Ribonucleoprotein</keyword>
<dbReference type="Gene3D" id="2.60.40.10">
    <property type="entry name" value="Immunoglobulins"/>
    <property type="match status" value="2"/>
</dbReference>
<dbReference type="InterPro" id="IPR003598">
    <property type="entry name" value="Ig_sub2"/>
</dbReference>
<dbReference type="InterPro" id="IPR008991">
    <property type="entry name" value="Translation_prot_SH3-like_sf"/>
</dbReference>
<dbReference type="CDD" id="cd00096">
    <property type="entry name" value="Ig"/>
    <property type="match status" value="2"/>
</dbReference>
<dbReference type="Pfam" id="PF17136">
    <property type="entry name" value="ribosomal_L24"/>
    <property type="match status" value="1"/>
</dbReference>
<proteinExistence type="inferred from homology"/>
<dbReference type="SUPFAM" id="SSF52129">
    <property type="entry name" value="Caspase-like"/>
    <property type="match status" value="1"/>
</dbReference>
<dbReference type="SMART" id="SM00739">
    <property type="entry name" value="KOW"/>
    <property type="match status" value="1"/>
</dbReference>
<dbReference type="InterPro" id="IPR052039">
    <property type="entry name" value="Caspase-related_regulators"/>
</dbReference>
<dbReference type="Gene3D" id="1.10.533.10">
    <property type="entry name" value="Death Domain, Fas"/>
    <property type="match status" value="1"/>
</dbReference>
<keyword evidence="7" id="KW-1185">Reference proteome</keyword>
<sequence>MTRFNKNTYIECLPVSVYNELVNALNKNAAWVTLANHVAEELQYPSSLWMQSLEQIKHPNDSPGQKLLSELSIKMCTVEILCALLSDCKLYNILSIISDPEPLNIVIHPGDEFESSILQVPIGRRLHLCCKAIGMPLPNYIWYHDDKQLQHHTSDKLDLIINSASQAGKYKCKVSQMKHDGTVISTLISKAVNVQIFPMPVIIEEQPQAILEIKEGENFTICCKANSYPAPRYQWFHDNTKLEGETSNILHIKQFTLRNEGKYYCYIYNDISEIYTQRTRVMMDLPKLKAVAKIALIIANGDYEHHECLLMPKNDAAYIGNLLKEIGFEVICLIDLTISQMKNAIKIFSKALAEGVYGLFYFAGHGFKMQESYMLATDAPETYLRKDAICESELLSAFLENDPELLIIILDIEFNPEIYHEVPTVNEYKSKKNLRNLIQAYSTSSYRPSYEKINSKYGLYMTHLSKYITKDITVIKLFEEVGKSIDSCFKGKERNQIPMFAASVTKPFRLTDAIYRKNHPGIIDYLNKLISCTTEVINVMFKQANMCSRVTISLFIEPYLNLIKIKVLDLPNVEINFFNSIPPKRNNLFQDQHRKECWIHNPQINEVYWRPPPDKPQFRKDRRIEGRKNLYFSIHRPWTSTFQIENWVQKVHRNIPIEPIKYWSFFRGDRVEILFGPDKGKQGIVYDIIQERNWVIVQGLNTKAIIRNKTKDFPGICIRVEQPLLVTSQVLLVDPFDLKGTPIEWRYTEQGEHVRVSCRTGRIIPVPLSNQETVDYKAPEVYNEQPKDTSVDNVKELTFVAEMKTFEMDIMDTMGIEEDRVPKKYYWY</sequence>
<dbReference type="SUPFAM" id="SSF48726">
    <property type="entry name" value="Immunoglobulin"/>
    <property type="match status" value="2"/>
</dbReference>
<dbReference type="EMBL" id="KQ759862">
    <property type="protein sequence ID" value="OAD62527.1"/>
    <property type="molecule type" value="Genomic_DNA"/>
</dbReference>
<dbReference type="InterPro" id="IPR036179">
    <property type="entry name" value="Ig-like_dom_sf"/>
</dbReference>
<dbReference type="CDD" id="cd06089">
    <property type="entry name" value="KOW_RPL26"/>
    <property type="match status" value="1"/>
</dbReference>
<dbReference type="InterPro" id="IPR011029">
    <property type="entry name" value="DEATH-like_dom_sf"/>
</dbReference>
<evidence type="ECO:0000256" key="1">
    <source>
        <dbReference type="ARBA" id="ARBA00010618"/>
    </source>
</evidence>
<dbReference type="SMART" id="SM00408">
    <property type="entry name" value="IGc2"/>
    <property type="match status" value="2"/>
</dbReference>
<dbReference type="InterPro" id="IPR007110">
    <property type="entry name" value="Ig-like_dom"/>
</dbReference>
<dbReference type="Pfam" id="PF13927">
    <property type="entry name" value="Ig_3"/>
    <property type="match status" value="2"/>
</dbReference>
<evidence type="ECO:0000313" key="7">
    <source>
        <dbReference type="Proteomes" id="UP000250275"/>
    </source>
</evidence>
<feature type="domain" description="Ig-like" evidence="5">
    <location>
        <begin position="200"/>
        <end position="282"/>
    </location>
</feature>
<dbReference type="GO" id="GO:0006508">
    <property type="term" value="P:proteolysis"/>
    <property type="evidence" value="ECO:0007669"/>
    <property type="project" value="InterPro"/>
</dbReference>
<dbReference type="PANTHER" id="PTHR22576">
    <property type="entry name" value="MUCOSA ASSOCIATED LYMPHOID TISSUE LYMPHOMA TRANSLOCATION PROTEIN 1/PARACASPASE"/>
    <property type="match status" value="1"/>
</dbReference>
<dbReference type="InterPro" id="IPR011600">
    <property type="entry name" value="Pept_C14_caspase"/>
</dbReference>
<gene>
    <name evidence="6" type="ORF">WN48_06942</name>
</gene>
<dbReference type="GO" id="GO:1990904">
    <property type="term" value="C:ribonucleoprotein complex"/>
    <property type="evidence" value="ECO:0007669"/>
    <property type="project" value="UniProtKB-KW"/>
</dbReference>
<dbReference type="OrthoDB" id="359154at2759"/>
<dbReference type="GO" id="GO:0003735">
    <property type="term" value="F:structural constituent of ribosome"/>
    <property type="evidence" value="ECO:0007669"/>
    <property type="project" value="InterPro"/>
</dbReference>
<dbReference type="PROSITE" id="PS50208">
    <property type="entry name" value="CASPASE_P20"/>
    <property type="match status" value="1"/>
</dbReference>
<dbReference type="InterPro" id="IPR013783">
    <property type="entry name" value="Ig-like_fold"/>
</dbReference>
<dbReference type="AlphaFoldDB" id="A0A310SRW2"/>
<comment type="similarity">
    <text evidence="1">Belongs to the universal ribosomal protein uL24 family.</text>
</comment>
<accession>A0A310SRW2</accession>
<dbReference type="GO" id="GO:0006412">
    <property type="term" value="P:translation"/>
    <property type="evidence" value="ECO:0007669"/>
    <property type="project" value="InterPro"/>
</dbReference>
<feature type="domain" description="Ig-like" evidence="5">
    <location>
        <begin position="100"/>
        <end position="189"/>
    </location>
</feature>